<reference evidence="2" key="1">
    <citation type="submission" date="2021-11" db="EMBL/GenBank/DDBJ databases">
        <title>Halomonas sp., isolated from a coastal aquaculture zone in Dongshan Bay.</title>
        <authorList>
            <person name="Lin W."/>
        </authorList>
    </citation>
    <scope>NUCLEOTIDE SEQUENCE</scope>
    <source>
        <strain evidence="2">Yzlin-01</strain>
    </source>
</reference>
<accession>A0ABT2EKR1</accession>
<dbReference type="InterPro" id="IPR050259">
    <property type="entry name" value="SDR"/>
</dbReference>
<evidence type="ECO:0000313" key="2">
    <source>
        <dbReference type="EMBL" id="MCS2611182.1"/>
    </source>
</evidence>
<comment type="caution">
    <text evidence="2">The sequence shown here is derived from an EMBL/GenBank/DDBJ whole genome shotgun (WGS) entry which is preliminary data.</text>
</comment>
<dbReference type="Pfam" id="PF13561">
    <property type="entry name" value="adh_short_C2"/>
    <property type="match status" value="1"/>
</dbReference>
<dbReference type="SUPFAM" id="SSF51735">
    <property type="entry name" value="NAD(P)-binding Rossmann-fold domains"/>
    <property type="match status" value="1"/>
</dbReference>
<dbReference type="PANTHER" id="PTHR42879">
    <property type="entry name" value="3-OXOACYL-(ACYL-CARRIER-PROTEIN) REDUCTASE"/>
    <property type="match status" value="1"/>
</dbReference>
<dbReference type="NCBIfam" id="NF005559">
    <property type="entry name" value="PRK07231.1"/>
    <property type="match status" value="1"/>
</dbReference>
<dbReference type="PRINTS" id="PR00080">
    <property type="entry name" value="SDRFAMILY"/>
</dbReference>
<gene>
    <name evidence="2" type="ORF">LLY24_17865</name>
</gene>
<dbReference type="PROSITE" id="PS00061">
    <property type="entry name" value="ADH_SHORT"/>
    <property type="match status" value="1"/>
</dbReference>
<keyword evidence="3" id="KW-1185">Reference proteome</keyword>
<dbReference type="EMBL" id="JAJISC010000010">
    <property type="protein sequence ID" value="MCS2611182.1"/>
    <property type="molecule type" value="Genomic_DNA"/>
</dbReference>
<dbReference type="InterPro" id="IPR002347">
    <property type="entry name" value="SDR_fam"/>
</dbReference>
<dbReference type="PRINTS" id="PR00081">
    <property type="entry name" value="GDHRDH"/>
</dbReference>
<proteinExistence type="inferred from homology"/>
<dbReference type="InterPro" id="IPR036291">
    <property type="entry name" value="NAD(P)-bd_dom_sf"/>
</dbReference>
<dbReference type="RefSeq" id="WP_259037680.1">
    <property type="nucleotide sequence ID" value="NZ_JAJISC010000010.1"/>
</dbReference>
<dbReference type="Proteomes" id="UP001165542">
    <property type="component" value="Unassembled WGS sequence"/>
</dbReference>
<evidence type="ECO:0000313" key="3">
    <source>
        <dbReference type="Proteomes" id="UP001165542"/>
    </source>
</evidence>
<dbReference type="InterPro" id="IPR020904">
    <property type="entry name" value="Sc_DH/Rdtase_CS"/>
</dbReference>
<dbReference type="CDD" id="cd05233">
    <property type="entry name" value="SDR_c"/>
    <property type="match status" value="1"/>
</dbReference>
<evidence type="ECO:0000256" key="1">
    <source>
        <dbReference type="ARBA" id="ARBA00006484"/>
    </source>
</evidence>
<name>A0ABT2EKR1_9GAMM</name>
<organism evidence="2 3">
    <name type="scientific">Halomonas dongshanensis</name>
    <dbReference type="NCBI Taxonomy" id="2890835"/>
    <lineage>
        <taxon>Bacteria</taxon>
        <taxon>Pseudomonadati</taxon>
        <taxon>Pseudomonadota</taxon>
        <taxon>Gammaproteobacteria</taxon>
        <taxon>Oceanospirillales</taxon>
        <taxon>Halomonadaceae</taxon>
        <taxon>Halomonas</taxon>
    </lineage>
</organism>
<protein>
    <submittedName>
        <fullName evidence="2">SDR family oxidoreductase</fullName>
    </submittedName>
</protein>
<dbReference type="PANTHER" id="PTHR42879:SF2">
    <property type="entry name" value="3-OXOACYL-[ACYL-CARRIER-PROTEIN] REDUCTASE FABG"/>
    <property type="match status" value="1"/>
</dbReference>
<dbReference type="NCBIfam" id="NF009466">
    <property type="entry name" value="PRK12826.1-2"/>
    <property type="match status" value="1"/>
</dbReference>
<dbReference type="Gene3D" id="3.40.50.720">
    <property type="entry name" value="NAD(P)-binding Rossmann-like Domain"/>
    <property type="match status" value="1"/>
</dbReference>
<sequence length="255" mass="26511">MTANKVAVVTGGARGIGLAAVDIFLSKGYDVVVVDMSYAVANDLAQARGGVLPIECDVSDPDAVSAMAETIARQYGRVDALVNNAGIASLHPIQETDFHTWKKIMSVNLDGAFLVTQALTPLMKEVAGAIVNVASIAGLRASTLRTAYGTSKAAVIHLTKQQAMELGAYGIRANCVAPGPVETELLAKLVEAAPEMKASYLETIPLNRFGQEKEIAEVIAFLCSSEAGYVTGQTIAVDGGFQAAGVGLTALRSAQ</sequence>
<comment type="similarity">
    <text evidence="1">Belongs to the short-chain dehydrogenases/reductases (SDR) family.</text>
</comment>